<dbReference type="SUPFAM" id="SSF55785">
    <property type="entry name" value="PYP-like sensor domain (PAS domain)"/>
    <property type="match status" value="5"/>
</dbReference>
<reference evidence="11 12" key="1">
    <citation type="submission" date="2023-12" db="EMBL/GenBank/DDBJ databases">
        <title>Baltic Sea Cyanobacteria.</title>
        <authorList>
            <person name="Delbaje E."/>
            <person name="Fewer D.P."/>
            <person name="Shishido T.K."/>
        </authorList>
    </citation>
    <scope>NUCLEOTIDE SEQUENCE [LARGE SCALE GENOMIC DNA]</scope>
    <source>
        <strain evidence="11 12">UHCC-0300</strain>
    </source>
</reference>
<dbReference type="InterPro" id="IPR000700">
    <property type="entry name" value="PAS-assoc_C"/>
</dbReference>
<feature type="domain" description="PAC" evidence="10">
    <location>
        <begin position="639"/>
        <end position="693"/>
    </location>
</feature>
<dbReference type="InterPro" id="IPR001610">
    <property type="entry name" value="PAC"/>
</dbReference>
<evidence type="ECO:0000256" key="6">
    <source>
        <dbReference type="ARBA" id="ARBA00023012"/>
    </source>
</evidence>
<dbReference type="RefSeq" id="WP_323195186.1">
    <property type="nucleotide sequence ID" value="NZ_JAYGHG010000006.1"/>
</dbReference>
<protein>
    <recommendedName>
        <fullName evidence="2">histidine kinase</fullName>
        <ecNumber evidence="2">2.7.13.3</ecNumber>
    </recommendedName>
</protein>
<dbReference type="SMART" id="SM00387">
    <property type="entry name" value="HATPase_c"/>
    <property type="match status" value="1"/>
</dbReference>
<dbReference type="Pfam" id="PF08447">
    <property type="entry name" value="PAS_3"/>
    <property type="match status" value="2"/>
</dbReference>
<evidence type="ECO:0000256" key="7">
    <source>
        <dbReference type="SAM" id="Coils"/>
    </source>
</evidence>
<dbReference type="Gene3D" id="1.10.287.130">
    <property type="match status" value="1"/>
</dbReference>
<dbReference type="EC" id="2.7.13.3" evidence="2"/>
<dbReference type="Gene3D" id="3.30.450.20">
    <property type="entry name" value="PAS domain"/>
    <property type="match status" value="5"/>
</dbReference>
<accession>A0ABU5UBF5</accession>
<dbReference type="InterPro" id="IPR052162">
    <property type="entry name" value="Sensor_kinase/Photoreceptor"/>
</dbReference>
<dbReference type="InterPro" id="IPR035965">
    <property type="entry name" value="PAS-like_dom_sf"/>
</dbReference>
<feature type="domain" description="PAS" evidence="9">
    <location>
        <begin position="160"/>
        <end position="235"/>
    </location>
</feature>
<dbReference type="InterPro" id="IPR013656">
    <property type="entry name" value="PAS_4"/>
</dbReference>
<gene>
    <name evidence="11" type="ORF">VB620_05755</name>
</gene>
<dbReference type="NCBIfam" id="TIGR00229">
    <property type="entry name" value="sensory_box"/>
    <property type="match status" value="4"/>
</dbReference>
<dbReference type="InterPro" id="IPR013655">
    <property type="entry name" value="PAS_fold_3"/>
</dbReference>
<dbReference type="InterPro" id="IPR003594">
    <property type="entry name" value="HATPase_dom"/>
</dbReference>
<proteinExistence type="predicted"/>
<dbReference type="CDD" id="cd00082">
    <property type="entry name" value="HisKA"/>
    <property type="match status" value="1"/>
</dbReference>
<dbReference type="Pfam" id="PF02518">
    <property type="entry name" value="HATPase_c"/>
    <property type="match status" value="1"/>
</dbReference>
<keyword evidence="7" id="KW-0175">Coiled coil</keyword>
<dbReference type="PANTHER" id="PTHR43304">
    <property type="entry name" value="PHYTOCHROME-LIKE PROTEIN CPH1"/>
    <property type="match status" value="1"/>
</dbReference>
<comment type="catalytic activity">
    <reaction evidence="1">
        <text>ATP + protein L-histidine = ADP + protein N-phospho-L-histidine.</text>
        <dbReference type="EC" id="2.7.13.3"/>
    </reaction>
</comment>
<dbReference type="PROSITE" id="PS50109">
    <property type="entry name" value="HIS_KIN"/>
    <property type="match status" value="1"/>
</dbReference>
<evidence type="ECO:0000259" key="8">
    <source>
        <dbReference type="PROSITE" id="PS50109"/>
    </source>
</evidence>
<comment type="caution">
    <text evidence="11">The sequence shown here is derived from an EMBL/GenBank/DDBJ whole genome shotgun (WGS) entry which is preliminary data.</text>
</comment>
<dbReference type="EMBL" id="JAYGHG010000006">
    <property type="protein sequence ID" value="MEA5580842.1"/>
    <property type="molecule type" value="Genomic_DNA"/>
</dbReference>
<evidence type="ECO:0000256" key="2">
    <source>
        <dbReference type="ARBA" id="ARBA00012438"/>
    </source>
</evidence>
<feature type="domain" description="PAC" evidence="10">
    <location>
        <begin position="512"/>
        <end position="568"/>
    </location>
</feature>
<feature type="domain" description="PAC" evidence="10">
    <location>
        <begin position="387"/>
        <end position="438"/>
    </location>
</feature>
<feature type="domain" description="Histidine kinase" evidence="8">
    <location>
        <begin position="727"/>
        <end position="977"/>
    </location>
</feature>
<feature type="domain" description="PAS" evidence="9">
    <location>
        <begin position="565"/>
        <end position="637"/>
    </location>
</feature>
<dbReference type="InterPro" id="IPR036890">
    <property type="entry name" value="HATPase_C_sf"/>
</dbReference>
<evidence type="ECO:0000256" key="3">
    <source>
        <dbReference type="ARBA" id="ARBA00022553"/>
    </source>
</evidence>
<feature type="domain" description="PAC" evidence="10">
    <location>
        <begin position="238"/>
        <end position="289"/>
    </location>
</feature>
<organism evidence="11 12">
    <name type="scientific">Nodularia harveyana UHCC-0300</name>
    <dbReference type="NCBI Taxonomy" id="2974287"/>
    <lineage>
        <taxon>Bacteria</taxon>
        <taxon>Bacillati</taxon>
        <taxon>Cyanobacteriota</taxon>
        <taxon>Cyanophyceae</taxon>
        <taxon>Nostocales</taxon>
        <taxon>Nodulariaceae</taxon>
        <taxon>Nodularia</taxon>
    </lineage>
</organism>
<keyword evidence="6" id="KW-0902">Two-component regulatory system</keyword>
<dbReference type="PRINTS" id="PR00344">
    <property type="entry name" value="BCTRLSENSOR"/>
</dbReference>
<feature type="coiled-coil region" evidence="7">
    <location>
        <begin position="277"/>
        <end position="311"/>
    </location>
</feature>
<evidence type="ECO:0000259" key="10">
    <source>
        <dbReference type="PROSITE" id="PS50113"/>
    </source>
</evidence>
<keyword evidence="3" id="KW-0597">Phosphoprotein</keyword>
<evidence type="ECO:0000259" key="9">
    <source>
        <dbReference type="PROSITE" id="PS50112"/>
    </source>
</evidence>
<dbReference type="SUPFAM" id="SSF55874">
    <property type="entry name" value="ATPase domain of HSP90 chaperone/DNA topoisomerase II/histidine kinase"/>
    <property type="match status" value="1"/>
</dbReference>
<evidence type="ECO:0000313" key="12">
    <source>
        <dbReference type="Proteomes" id="UP001302120"/>
    </source>
</evidence>
<dbReference type="InterPro" id="IPR005467">
    <property type="entry name" value="His_kinase_dom"/>
</dbReference>
<dbReference type="SMART" id="SM00086">
    <property type="entry name" value="PAC"/>
    <property type="match status" value="5"/>
</dbReference>
<dbReference type="Proteomes" id="UP001302120">
    <property type="component" value="Unassembled WGS sequence"/>
</dbReference>
<evidence type="ECO:0000256" key="5">
    <source>
        <dbReference type="ARBA" id="ARBA00022777"/>
    </source>
</evidence>
<dbReference type="PROSITE" id="PS50112">
    <property type="entry name" value="PAS"/>
    <property type="match status" value="2"/>
</dbReference>
<dbReference type="CDD" id="cd00130">
    <property type="entry name" value="PAS"/>
    <property type="match status" value="4"/>
</dbReference>
<dbReference type="InterPro" id="IPR000014">
    <property type="entry name" value="PAS"/>
</dbReference>
<evidence type="ECO:0000313" key="11">
    <source>
        <dbReference type="EMBL" id="MEA5580842.1"/>
    </source>
</evidence>
<keyword evidence="12" id="KW-1185">Reference proteome</keyword>
<dbReference type="InterPro" id="IPR036097">
    <property type="entry name" value="HisK_dim/P_sf"/>
</dbReference>
<feature type="coiled-coil region" evidence="7">
    <location>
        <begin position="684"/>
        <end position="711"/>
    </location>
</feature>
<name>A0ABU5UBF5_9CYAN</name>
<dbReference type="PROSITE" id="PS50113">
    <property type="entry name" value="PAC"/>
    <property type="match status" value="5"/>
</dbReference>
<dbReference type="Gene3D" id="3.30.565.10">
    <property type="entry name" value="Histidine kinase-like ATPase, C-terminal domain"/>
    <property type="match status" value="1"/>
</dbReference>
<evidence type="ECO:0000256" key="4">
    <source>
        <dbReference type="ARBA" id="ARBA00022679"/>
    </source>
</evidence>
<keyword evidence="4" id="KW-0808">Transferase</keyword>
<dbReference type="SMART" id="SM00091">
    <property type="entry name" value="PAS"/>
    <property type="match status" value="5"/>
</dbReference>
<feature type="domain" description="PAC" evidence="10">
    <location>
        <begin position="107"/>
        <end position="159"/>
    </location>
</feature>
<dbReference type="Pfam" id="PF08448">
    <property type="entry name" value="PAS_4"/>
    <property type="match status" value="2"/>
</dbReference>
<dbReference type="SUPFAM" id="SSF47384">
    <property type="entry name" value="Homodimeric domain of signal transducing histidine kinase"/>
    <property type="match status" value="1"/>
</dbReference>
<dbReference type="PANTHER" id="PTHR43304:SF1">
    <property type="entry name" value="PAC DOMAIN-CONTAINING PROTEIN"/>
    <property type="match status" value="1"/>
</dbReference>
<dbReference type="InterPro" id="IPR004358">
    <property type="entry name" value="Sig_transdc_His_kin-like_C"/>
</dbReference>
<keyword evidence="5" id="KW-0418">Kinase</keyword>
<dbReference type="InterPro" id="IPR003661">
    <property type="entry name" value="HisK_dim/P_dom"/>
</dbReference>
<dbReference type="Pfam" id="PF13426">
    <property type="entry name" value="PAS_9"/>
    <property type="match status" value="1"/>
</dbReference>
<sequence>MTGNLITIDKNTYESLQQELIELRQREILNNLKSGQEQIGLFIEYTPAAIAIFDSKMRYLLVSRRWRQDYGLEDENIIGRCHYEVFPNLSQNWREIHQRCLGGAIEKCDEDSFLRANGKTEWVKWEIHPWYEDSGEVGGIIMFTEVITTHKEAEIALANSERRFRDIAAHVPGAIFQFTMRNHVWVVDYVSDFIWELAGITAAEITEDLNNFFELIHPEDFEAYIASVTAAVENSTPWHYKGRLVKPNGEIRWWRGDSTPIRNDIGEIIFCGVLLDITEVKQKEAELQQLNQELEAKVEERTAALQEAEARWQRLADNVPGMLYEFRLDLDGKMSFPFVSSGCHGILGLLPEEVQQDANLGFKNIYPEDFPGFQSAVVESAETLQNFEYEWRTLSSSGDYKWIKAVSRPEKHPEGGIIWYGCVIDINQLKGAEQRIEEQAQFLQSIWEGVDYGIFVLEVLNDGEEFRYLKINPAMLRISPMPLESFPGKIIAEVLPTEMANIYRHYYRECVKSGKSIFFEESFFNDGRETWWSLNLAPLFNSASQIHQVVVTVTDITERKQAEKERQMFVSLVENCSDLIGCASLEGRCLFVNEAGLKLVGVDTLELAQGFNIVDYLIPEDREDMEQRIIPIVMEYGLWQGEYRLRHFQTGETIPAEFNLFLVKSSDTGEPLCLASVTRDIRERKQAEIKLQQQTQDLEKTLYQLQRTQSQLIHSEKMSSLGNMVAGIAHEINNPVNFIHGNLIPAHEYTQSLLRLVELYQLYFPNPPEEIEVEIVNIDLKFIKEDIIKLVKSMQVGTQRIREIVLSLRNFSRLDEADFKQVNIHEGLDSTLMILYNRLKGQPNHPEILVIKEYDNLPNIECYPGQLNQVFMNILSNAIDAVEAGFIGEQGEIHIITELVNQNMIAIRIADNGGGIKPNVIPKVFDPFFTTKDVGKGTGLGLSISYQIIVDKHKGNLSCNSISGEGTEFVIEIPIRH</sequence>
<evidence type="ECO:0000256" key="1">
    <source>
        <dbReference type="ARBA" id="ARBA00000085"/>
    </source>
</evidence>